<dbReference type="Proteomes" id="UP001139089">
    <property type="component" value="Unassembled WGS sequence"/>
</dbReference>
<evidence type="ECO:0000313" key="11">
    <source>
        <dbReference type="Proteomes" id="UP001139089"/>
    </source>
</evidence>
<dbReference type="CDD" id="cd00082">
    <property type="entry name" value="HisKA"/>
    <property type="match status" value="1"/>
</dbReference>
<dbReference type="PRINTS" id="PR00344">
    <property type="entry name" value="BCTRLSENSOR"/>
</dbReference>
<evidence type="ECO:0000256" key="6">
    <source>
        <dbReference type="ARBA" id="ARBA00022777"/>
    </source>
</evidence>
<keyword evidence="7" id="KW-0067">ATP-binding</keyword>
<evidence type="ECO:0000256" key="5">
    <source>
        <dbReference type="ARBA" id="ARBA00022741"/>
    </source>
</evidence>
<dbReference type="GO" id="GO:0030295">
    <property type="term" value="F:protein kinase activator activity"/>
    <property type="evidence" value="ECO:0007669"/>
    <property type="project" value="TreeGrafter"/>
</dbReference>
<feature type="domain" description="Histidine kinase" evidence="9">
    <location>
        <begin position="362"/>
        <end position="573"/>
    </location>
</feature>
<accession>A0A9X1NQP1</accession>
<dbReference type="Gene3D" id="1.10.287.130">
    <property type="match status" value="1"/>
</dbReference>
<comment type="catalytic activity">
    <reaction evidence="1">
        <text>ATP + protein L-histidine = ADP + protein N-phospho-L-histidine.</text>
        <dbReference type="EC" id="2.7.13.3"/>
    </reaction>
</comment>
<reference evidence="10" key="1">
    <citation type="submission" date="2021-12" db="EMBL/GenBank/DDBJ databases">
        <authorList>
            <person name="Li Y."/>
        </authorList>
    </citation>
    <scope>NUCLEOTIDE SEQUENCE</scope>
    <source>
        <strain evidence="10">DKSPLA3</strain>
    </source>
</reference>
<evidence type="ECO:0000313" key="10">
    <source>
        <dbReference type="EMBL" id="MCD7109397.1"/>
    </source>
</evidence>
<evidence type="ECO:0000256" key="8">
    <source>
        <dbReference type="ARBA" id="ARBA00023012"/>
    </source>
</evidence>
<dbReference type="SMART" id="SM00388">
    <property type="entry name" value="HisKA"/>
    <property type="match status" value="1"/>
</dbReference>
<dbReference type="InterPro" id="IPR003594">
    <property type="entry name" value="HATPase_dom"/>
</dbReference>
<evidence type="ECO:0000259" key="9">
    <source>
        <dbReference type="PROSITE" id="PS50109"/>
    </source>
</evidence>
<dbReference type="EMBL" id="JAJOZR010000006">
    <property type="protein sequence ID" value="MCD7109397.1"/>
    <property type="molecule type" value="Genomic_DNA"/>
</dbReference>
<dbReference type="InterPro" id="IPR005467">
    <property type="entry name" value="His_kinase_dom"/>
</dbReference>
<evidence type="ECO:0000256" key="4">
    <source>
        <dbReference type="ARBA" id="ARBA00022679"/>
    </source>
</evidence>
<dbReference type="PROSITE" id="PS50109">
    <property type="entry name" value="HIS_KIN"/>
    <property type="match status" value="1"/>
</dbReference>
<dbReference type="Gene3D" id="3.30.450.40">
    <property type="match status" value="2"/>
</dbReference>
<dbReference type="GO" id="GO:0005524">
    <property type="term" value="F:ATP binding"/>
    <property type="evidence" value="ECO:0007669"/>
    <property type="project" value="UniProtKB-KW"/>
</dbReference>
<dbReference type="InterPro" id="IPR036097">
    <property type="entry name" value="HisK_dim/P_sf"/>
</dbReference>
<proteinExistence type="predicted"/>
<comment type="caution">
    <text evidence="10">The sequence shown here is derived from an EMBL/GenBank/DDBJ whole genome shotgun (WGS) entry which is preliminary data.</text>
</comment>
<keyword evidence="3" id="KW-0597">Phosphoprotein</keyword>
<dbReference type="InterPro" id="IPR003661">
    <property type="entry name" value="HisK_dim/P_dom"/>
</dbReference>
<evidence type="ECO:0000256" key="7">
    <source>
        <dbReference type="ARBA" id="ARBA00022840"/>
    </source>
</evidence>
<dbReference type="GO" id="GO:0000155">
    <property type="term" value="F:phosphorelay sensor kinase activity"/>
    <property type="evidence" value="ECO:0007669"/>
    <property type="project" value="InterPro"/>
</dbReference>
<dbReference type="PANTHER" id="PTHR42878:SF7">
    <property type="entry name" value="SENSOR HISTIDINE KINASE GLRK"/>
    <property type="match status" value="1"/>
</dbReference>
<name>A0A9X1NQP1_9HYPH</name>
<dbReference type="InterPro" id="IPR050351">
    <property type="entry name" value="BphY/WalK/GraS-like"/>
</dbReference>
<keyword evidence="6" id="KW-0418">Kinase</keyword>
<evidence type="ECO:0000256" key="2">
    <source>
        <dbReference type="ARBA" id="ARBA00012438"/>
    </source>
</evidence>
<keyword evidence="4" id="KW-0808">Transferase</keyword>
<dbReference type="Pfam" id="PF00512">
    <property type="entry name" value="HisKA"/>
    <property type="match status" value="1"/>
</dbReference>
<dbReference type="Gene3D" id="3.30.565.10">
    <property type="entry name" value="Histidine kinase-like ATPase, C-terminal domain"/>
    <property type="match status" value="1"/>
</dbReference>
<dbReference type="SMART" id="SM00387">
    <property type="entry name" value="HATPase_c"/>
    <property type="match status" value="1"/>
</dbReference>
<dbReference type="InterPro" id="IPR036890">
    <property type="entry name" value="HATPase_C_sf"/>
</dbReference>
<gene>
    <name evidence="10" type="ORF">LRX75_10105</name>
</gene>
<dbReference type="Pfam" id="PF01590">
    <property type="entry name" value="GAF"/>
    <property type="match status" value="2"/>
</dbReference>
<dbReference type="InterPro" id="IPR003018">
    <property type="entry name" value="GAF"/>
</dbReference>
<keyword evidence="5" id="KW-0547">Nucleotide-binding</keyword>
<dbReference type="Pfam" id="PF02518">
    <property type="entry name" value="HATPase_c"/>
    <property type="match status" value="1"/>
</dbReference>
<dbReference type="AlphaFoldDB" id="A0A9X1NQP1"/>
<dbReference type="InterPro" id="IPR004358">
    <property type="entry name" value="Sig_transdc_His_kin-like_C"/>
</dbReference>
<dbReference type="CDD" id="cd00075">
    <property type="entry name" value="HATPase"/>
    <property type="match status" value="1"/>
</dbReference>
<protein>
    <recommendedName>
        <fullName evidence="2">histidine kinase</fullName>
        <ecNumber evidence="2">2.7.13.3</ecNumber>
    </recommendedName>
</protein>
<dbReference type="EC" id="2.7.13.3" evidence="2"/>
<keyword evidence="11" id="KW-1185">Reference proteome</keyword>
<evidence type="ECO:0000256" key="1">
    <source>
        <dbReference type="ARBA" id="ARBA00000085"/>
    </source>
</evidence>
<dbReference type="RefSeq" id="WP_231814005.1">
    <property type="nucleotide sequence ID" value="NZ_JAJOZR010000006.1"/>
</dbReference>
<dbReference type="SMART" id="SM00065">
    <property type="entry name" value="GAF"/>
    <property type="match status" value="2"/>
</dbReference>
<dbReference type="SUPFAM" id="SSF55781">
    <property type="entry name" value="GAF domain-like"/>
    <property type="match status" value="2"/>
</dbReference>
<dbReference type="SUPFAM" id="SSF55874">
    <property type="entry name" value="ATPase domain of HSP90 chaperone/DNA topoisomerase II/histidine kinase"/>
    <property type="match status" value="1"/>
</dbReference>
<dbReference type="SUPFAM" id="SSF47384">
    <property type="entry name" value="Homodimeric domain of signal transducing histidine kinase"/>
    <property type="match status" value="1"/>
</dbReference>
<dbReference type="GO" id="GO:0000156">
    <property type="term" value="F:phosphorelay response regulator activity"/>
    <property type="evidence" value="ECO:0007669"/>
    <property type="project" value="TreeGrafter"/>
</dbReference>
<organism evidence="10 11">
    <name type="scientific">Rhizobium quercicola</name>
    <dbReference type="NCBI Taxonomy" id="2901226"/>
    <lineage>
        <taxon>Bacteria</taxon>
        <taxon>Pseudomonadati</taxon>
        <taxon>Pseudomonadota</taxon>
        <taxon>Alphaproteobacteria</taxon>
        <taxon>Hyphomicrobiales</taxon>
        <taxon>Rhizobiaceae</taxon>
        <taxon>Rhizobium/Agrobacterium group</taxon>
        <taxon>Rhizobium</taxon>
    </lineage>
</organism>
<sequence length="584" mass="63722">MASQFLRHPTPTPLARVMDAVSAISRARTVESLVESIRATARNLIGCEGIAIIRRDGEVCHYIEEDAIGALWKGQSFPAVACVSGWAMIHRQTVVIPDIARDDRIPYELYQGTFVRALMMAPIEPGQPVGAIGAYWAQPYAPSGWEIDILEALARAAATAYETIQLLSVKTASAHHLPTGSLSVDSLAKDVERIHDMDVIPKMLDVVVRMTGMGFAAVARVTEDRWIACQVLDPVGFGLKPGSELPIESTLCNEIRSHRQVVVFEDATQDPIYRDHHTPRIYGLRSYISVPIILANGQFWGTLCAIDPSPAKVNTVAIVEAFKIFAQLIAHQLEATEELAATAAALRHEQELAELREQFIAVLGHDLRNPIAALQAGTKRLLRDGWTDRSPVVLQLMQASTARMTNLVENIMDLARARLGEGLTIVRAHGDVAATLLHIVDELQVAHPEREFSVQIDKPTYLSADHARLAQLFSNLIGNALTHGTDKAPVRISGTITGNNIEFSVANAGDPIPAELIEKLFLPFQRGSSQQGSRGLGLGLFIASHIAKAHGGHIHVTSDENETCFTLRMPHIVHLEASKVVQNA</sequence>
<dbReference type="PANTHER" id="PTHR42878">
    <property type="entry name" value="TWO-COMPONENT HISTIDINE KINASE"/>
    <property type="match status" value="1"/>
</dbReference>
<evidence type="ECO:0000256" key="3">
    <source>
        <dbReference type="ARBA" id="ARBA00022553"/>
    </source>
</evidence>
<dbReference type="InterPro" id="IPR029016">
    <property type="entry name" value="GAF-like_dom_sf"/>
</dbReference>
<keyword evidence="8" id="KW-0902">Two-component regulatory system</keyword>
<dbReference type="GO" id="GO:0007234">
    <property type="term" value="P:osmosensory signaling via phosphorelay pathway"/>
    <property type="evidence" value="ECO:0007669"/>
    <property type="project" value="TreeGrafter"/>
</dbReference>